<dbReference type="Pfam" id="PF07811">
    <property type="entry name" value="TadE"/>
    <property type="match status" value="1"/>
</dbReference>
<comment type="caution">
    <text evidence="3">The sequence shown here is derived from an EMBL/GenBank/DDBJ whole genome shotgun (WGS) entry which is preliminary data.</text>
</comment>
<dbReference type="EMBL" id="SIHI01000012">
    <property type="protein sequence ID" value="TWT51583.1"/>
    <property type="molecule type" value="Genomic_DNA"/>
</dbReference>
<dbReference type="AlphaFoldDB" id="A0A5C5WNJ6"/>
<sequence length="183" mass="20118">MRSGSVTLEFIVSVPIVFILLLGIVTFWFYCLAQFAATSSLIEGTRQATLVQSSGLVFDSVGAENDRVDTIVATLNEQLRVHRLEIADEANGFTDHSDLANVTIVVEFFQQTPIVRPVDAQFVPERTTPPPADANDVVITLGFYLTENNDSIKSCGPVPNWLAPIGFDLEGSHFQMTTRGRLE</sequence>
<feature type="domain" description="TadE-like" evidence="2">
    <location>
        <begin position="4"/>
        <end position="45"/>
    </location>
</feature>
<feature type="transmembrane region" description="Helical" evidence="1">
    <location>
        <begin position="7"/>
        <end position="30"/>
    </location>
</feature>
<reference evidence="3 4" key="1">
    <citation type="submission" date="2019-02" db="EMBL/GenBank/DDBJ databases">
        <title>Deep-cultivation of Planctomycetes and their phenomic and genomic characterization uncovers novel biology.</title>
        <authorList>
            <person name="Wiegand S."/>
            <person name="Jogler M."/>
            <person name="Boedeker C."/>
            <person name="Pinto D."/>
            <person name="Vollmers J."/>
            <person name="Rivas-Marin E."/>
            <person name="Kohn T."/>
            <person name="Peeters S.H."/>
            <person name="Heuer A."/>
            <person name="Rast P."/>
            <person name="Oberbeckmann S."/>
            <person name="Bunk B."/>
            <person name="Jeske O."/>
            <person name="Meyerdierks A."/>
            <person name="Storesund J.E."/>
            <person name="Kallscheuer N."/>
            <person name="Luecker S."/>
            <person name="Lage O.M."/>
            <person name="Pohl T."/>
            <person name="Merkel B.J."/>
            <person name="Hornburger P."/>
            <person name="Mueller R.-W."/>
            <person name="Bruemmer F."/>
            <person name="Labrenz M."/>
            <person name="Spormann A.M."/>
            <person name="Op Den Camp H."/>
            <person name="Overmann J."/>
            <person name="Amann R."/>
            <person name="Jetten M.S.M."/>
            <person name="Mascher T."/>
            <person name="Medema M.H."/>
            <person name="Devos D.P."/>
            <person name="Kaster A.-K."/>
            <person name="Ovreas L."/>
            <person name="Rohde M."/>
            <person name="Galperin M.Y."/>
            <person name="Jogler C."/>
        </authorList>
    </citation>
    <scope>NUCLEOTIDE SEQUENCE [LARGE SCALE GENOMIC DNA]</scope>
    <source>
        <strain evidence="3 4">KOR42</strain>
    </source>
</reference>
<keyword evidence="1" id="KW-0812">Transmembrane</keyword>
<keyword evidence="1" id="KW-1133">Transmembrane helix</keyword>
<dbReference type="InterPro" id="IPR012495">
    <property type="entry name" value="TadE-like_dom"/>
</dbReference>
<evidence type="ECO:0000256" key="1">
    <source>
        <dbReference type="SAM" id="Phobius"/>
    </source>
</evidence>
<organism evidence="3 4">
    <name type="scientific">Thalassoglobus neptunius</name>
    <dbReference type="NCBI Taxonomy" id="1938619"/>
    <lineage>
        <taxon>Bacteria</taxon>
        <taxon>Pseudomonadati</taxon>
        <taxon>Planctomycetota</taxon>
        <taxon>Planctomycetia</taxon>
        <taxon>Planctomycetales</taxon>
        <taxon>Planctomycetaceae</taxon>
        <taxon>Thalassoglobus</taxon>
    </lineage>
</organism>
<evidence type="ECO:0000313" key="3">
    <source>
        <dbReference type="EMBL" id="TWT51583.1"/>
    </source>
</evidence>
<gene>
    <name evidence="3" type="ORF">KOR42_34710</name>
</gene>
<proteinExistence type="predicted"/>
<keyword evidence="4" id="KW-1185">Reference proteome</keyword>
<protein>
    <recommendedName>
        <fullName evidence="2">TadE-like domain-containing protein</fullName>
    </recommendedName>
</protein>
<name>A0A5C5WNJ6_9PLAN</name>
<keyword evidence="1" id="KW-0472">Membrane</keyword>
<dbReference type="Proteomes" id="UP000317243">
    <property type="component" value="Unassembled WGS sequence"/>
</dbReference>
<evidence type="ECO:0000259" key="2">
    <source>
        <dbReference type="Pfam" id="PF07811"/>
    </source>
</evidence>
<evidence type="ECO:0000313" key="4">
    <source>
        <dbReference type="Proteomes" id="UP000317243"/>
    </source>
</evidence>
<accession>A0A5C5WNJ6</accession>